<evidence type="ECO:0000256" key="1">
    <source>
        <dbReference type="SAM" id="MobiDB-lite"/>
    </source>
</evidence>
<keyword evidence="3" id="KW-1185">Reference proteome</keyword>
<dbReference type="GO" id="GO:0005737">
    <property type="term" value="C:cytoplasm"/>
    <property type="evidence" value="ECO:0007669"/>
    <property type="project" value="TreeGrafter"/>
</dbReference>
<feature type="region of interest" description="Disordered" evidence="1">
    <location>
        <begin position="60"/>
        <end position="79"/>
    </location>
</feature>
<dbReference type="Proteomes" id="UP001063166">
    <property type="component" value="Unassembled WGS sequence"/>
</dbReference>
<dbReference type="OrthoDB" id="496981at2759"/>
<dbReference type="SUPFAM" id="SSF53254">
    <property type="entry name" value="Phosphoglycerate mutase-like"/>
    <property type="match status" value="1"/>
</dbReference>
<dbReference type="CDD" id="cd07067">
    <property type="entry name" value="HP_PGM_like"/>
    <property type="match status" value="1"/>
</dbReference>
<protein>
    <submittedName>
        <fullName evidence="2">Phosphoglycerate mutase family protein</fullName>
    </submittedName>
</protein>
<reference evidence="2" key="1">
    <citation type="submission" date="2022-07" db="EMBL/GenBank/DDBJ databases">
        <title>The genome of Lyophyllum shimeji provides insight into the initial evolution of ectomycorrhizal fungal genome.</title>
        <authorList>
            <person name="Kobayashi Y."/>
            <person name="Shibata T."/>
            <person name="Hirakawa H."/>
            <person name="Shigenobu S."/>
            <person name="Nishiyama T."/>
            <person name="Yamada A."/>
            <person name="Hasebe M."/>
            <person name="Kawaguchi M."/>
        </authorList>
    </citation>
    <scope>NUCLEOTIDE SEQUENCE</scope>
    <source>
        <strain evidence="2">AT787</strain>
    </source>
</reference>
<dbReference type="PANTHER" id="PTHR48100:SF1">
    <property type="entry name" value="HISTIDINE PHOSPHATASE FAMILY PROTEIN-RELATED"/>
    <property type="match status" value="1"/>
</dbReference>
<comment type="caution">
    <text evidence="2">The sequence shown here is derived from an EMBL/GenBank/DDBJ whole genome shotgun (WGS) entry which is preliminary data.</text>
</comment>
<gene>
    <name evidence="2" type="primary">PMU1</name>
    <name evidence="2" type="ORF">LshimejAT787_1701240</name>
</gene>
<evidence type="ECO:0000313" key="3">
    <source>
        <dbReference type="Proteomes" id="UP001063166"/>
    </source>
</evidence>
<accession>A0A9P3PWX1</accession>
<dbReference type="Gene3D" id="3.40.50.1240">
    <property type="entry name" value="Phosphoglycerate mutase-like"/>
    <property type="match status" value="1"/>
</dbReference>
<dbReference type="GO" id="GO:0016791">
    <property type="term" value="F:phosphatase activity"/>
    <property type="evidence" value="ECO:0007669"/>
    <property type="project" value="TreeGrafter"/>
</dbReference>
<dbReference type="InterPro" id="IPR050275">
    <property type="entry name" value="PGM_Phosphatase"/>
</dbReference>
<dbReference type="InterPro" id="IPR013078">
    <property type="entry name" value="His_Pase_superF_clade-1"/>
</dbReference>
<dbReference type="InterPro" id="IPR029033">
    <property type="entry name" value="His_PPase_superfam"/>
</dbReference>
<dbReference type="PANTHER" id="PTHR48100">
    <property type="entry name" value="BROAD-SPECIFICITY PHOSPHATASE YOR283W-RELATED"/>
    <property type="match status" value="1"/>
</dbReference>
<dbReference type="EMBL" id="BRPK01000017">
    <property type="protein sequence ID" value="GLB44497.1"/>
    <property type="molecule type" value="Genomic_DNA"/>
</dbReference>
<dbReference type="Pfam" id="PF00300">
    <property type="entry name" value="His_Phos_1"/>
    <property type="match status" value="1"/>
</dbReference>
<organism evidence="2 3">
    <name type="scientific">Lyophyllum shimeji</name>
    <name type="common">Hon-shimeji</name>
    <name type="synonym">Tricholoma shimeji</name>
    <dbReference type="NCBI Taxonomy" id="47721"/>
    <lineage>
        <taxon>Eukaryota</taxon>
        <taxon>Fungi</taxon>
        <taxon>Dikarya</taxon>
        <taxon>Basidiomycota</taxon>
        <taxon>Agaricomycotina</taxon>
        <taxon>Agaricomycetes</taxon>
        <taxon>Agaricomycetidae</taxon>
        <taxon>Agaricales</taxon>
        <taxon>Tricholomatineae</taxon>
        <taxon>Lyophyllaceae</taxon>
        <taxon>Lyophyllum</taxon>
    </lineage>
</organism>
<sequence length="384" mass="42818">MKLCLPCPLVGPDILETRADRQGAITRKIPAILVTCPALTPPSHANAIVQHISQRRSLAKQNPPFPRMGERHNSKGSLRSTSMTDIASTAHVLGNLASTPRRSYTAVPGFFIQDSAPADTVIPALPPRFGLLDDSPDRWSKFFAQIDRLNQDADEYTSYKVFFFGRHGQGFHNFASAKYGPQAWDTYWGRLNGDDELIWGPDPELTTLGKGEAVDAQDAWAAEQRGAGLPFPERLYCSPMTRALRTCELTFSGLLSDPDPARRRPTILENCREISGVYTCDKRRTRAYIARRFPGFEIEDGLPEDDELWDPELRETDAHLAHRARRVLDHIFEHDKKETFVSVTAHGRIIRMGFLAVVGRPSCILPTGGVLPVVVKSVYTPNAE</sequence>
<name>A0A9P3PWX1_LYOSH</name>
<dbReference type="AlphaFoldDB" id="A0A9P3PWX1"/>
<evidence type="ECO:0000313" key="2">
    <source>
        <dbReference type="EMBL" id="GLB44497.1"/>
    </source>
</evidence>
<proteinExistence type="predicted"/>